<dbReference type="EMBL" id="OM638103">
    <property type="protein sequence ID" value="UNY46975.1"/>
    <property type="molecule type" value="Genomic_DNA"/>
</dbReference>
<keyword evidence="3" id="KW-0819">tRNA processing</keyword>
<dbReference type="InterPro" id="IPR043519">
    <property type="entry name" value="NT_sf"/>
</dbReference>
<evidence type="ECO:0000256" key="10">
    <source>
        <dbReference type="ARBA" id="ARBA00022884"/>
    </source>
</evidence>
<evidence type="ECO:0000256" key="8">
    <source>
        <dbReference type="ARBA" id="ARBA00022840"/>
    </source>
</evidence>
<organism evidence="13 14">
    <name type="scientific">Cronobacter phage LPCS28</name>
    <dbReference type="NCBI Taxonomy" id="2924885"/>
    <lineage>
        <taxon>Viruses</taxon>
        <taxon>Duplodnaviria</taxon>
        <taxon>Heunggongvirae</taxon>
        <taxon>Uroviricota</taxon>
        <taxon>Caudoviricetes</taxon>
        <taxon>Pantevenvirales</taxon>
        <taxon>Straboviridae</taxon>
        <taxon>Nanhuvirus</taxon>
        <taxon>Nanhuvirus LPCS28</taxon>
    </lineage>
</organism>
<reference evidence="13 14" key="1">
    <citation type="submission" date="2022-02" db="EMBL/GenBank/DDBJ databases">
        <authorList>
            <person name="Tian F."/>
            <person name="Li J."/>
            <person name="Li F."/>
            <person name="Tong Y."/>
        </authorList>
    </citation>
    <scope>NUCLEOTIDE SEQUENCE [LARGE SCALE GENOMIC DNA]</scope>
</reference>
<dbReference type="RefSeq" id="YP_010665786.1">
    <property type="nucleotide sequence ID" value="NC_070937.1"/>
</dbReference>
<keyword evidence="10" id="KW-0694">RNA-binding</keyword>
<dbReference type="Proteomes" id="UP000832072">
    <property type="component" value="Segment"/>
</dbReference>
<keyword evidence="4 13" id="KW-0548">Nucleotidyltransferase</keyword>
<evidence type="ECO:0000313" key="14">
    <source>
        <dbReference type="Proteomes" id="UP000832072"/>
    </source>
</evidence>
<evidence type="ECO:0000256" key="6">
    <source>
        <dbReference type="ARBA" id="ARBA00022741"/>
    </source>
</evidence>
<gene>
    <name evidence="13" type="primary">cca</name>
    <name evidence="13" type="ORF">EHEKIMEA_00093</name>
</gene>
<evidence type="ECO:0000256" key="9">
    <source>
        <dbReference type="ARBA" id="ARBA00022842"/>
    </source>
</evidence>
<keyword evidence="2 13" id="KW-0808">Transferase</keyword>
<dbReference type="PANTHER" id="PTHR47545">
    <property type="entry name" value="MULTIFUNCTIONAL CCA PROTEIN"/>
    <property type="match status" value="1"/>
</dbReference>
<keyword evidence="7" id="KW-0692">RNA repair</keyword>
<dbReference type="CDD" id="cd05398">
    <property type="entry name" value="NT_ClassII-CCAase"/>
    <property type="match status" value="1"/>
</dbReference>
<dbReference type="GO" id="GO:0004810">
    <property type="term" value="F:CCA tRNA nucleotidyltransferase activity"/>
    <property type="evidence" value="ECO:0007669"/>
    <property type="project" value="UniProtKB-EC"/>
</dbReference>
<dbReference type="Pfam" id="PF01743">
    <property type="entry name" value="PolyA_pol"/>
    <property type="match status" value="1"/>
</dbReference>
<keyword evidence="6" id="KW-0547">Nucleotide-binding</keyword>
<evidence type="ECO:0000256" key="3">
    <source>
        <dbReference type="ARBA" id="ARBA00022694"/>
    </source>
</evidence>
<evidence type="ECO:0000256" key="1">
    <source>
        <dbReference type="ARBA" id="ARBA00001946"/>
    </source>
</evidence>
<feature type="domain" description="Poly A polymerase head" evidence="11">
    <location>
        <begin position="5"/>
        <end position="122"/>
    </location>
</feature>
<accession>A0AAE9G4R0</accession>
<dbReference type="GO" id="GO:0005524">
    <property type="term" value="F:ATP binding"/>
    <property type="evidence" value="ECO:0007669"/>
    <property type="project" value="UniProtKB-KW"/>
</dbReference>
<dbReference type="Gene3D" id="1.10.3090.10">
    <property type="entry name" value="cca-adding enzyme, domain 2"/>
    <property type="match status" value="1"/>
</dbReference>
<keyword evidence="8" id="KW-0067">ATP-binding</keyword>
<dbReference type="PANTHER" id="PTHR47545:SF1">
    <property type="entry name" value="MULTIFUNCTIONAL CCA PROTEIN"/>
    <property type="match status" value="1"/>
</dbReference>
<evidence type="ECO:0000313" key="13">
    <source>
        <dbReference type="EMBL" id="UNY46975.1"/>
    </source>
</evidence>
<feature type="domain" description="tRNA nucleotidyltransferase/poly(A) polymerase RNA and SrmB- binding" evidence="12">
    <location>
        <begin position="147"/>
        <end position="197"/>
    </location>
</feature>
<comment type="cofactor">
    <cofactor evidence="1">
        <name>Mg(2+)</name>
        <dbReference type="ChEBI" id="CHEBI:18420"/>
    </cofactor>
</comment>
<dbReference type="InterPro" id="IPR050124">
    <property type="entry name" value="tRNA_CCA-adding_enzyme"/>
</dbReference>
<dbReference type="Gene3D" id="3.30.460.10">
    <property type="entry name" value="Beta Polymerase, domain 2"/>
    <property type="match status" value="1"/>
</dbReference>
<evidence type="ECO:0000259" key="11">
    <source>
        <dbReference type="Pfam" id="PF01743"/>
    </source>
</evidence>
<proteinExistence type="predicted"/>
<dbReference type="KEGG" id="vg:77941860"/>
<dbReference type="SUPFAM" id="SSF81301">
    <property type="entry name" value="Nucleotidyltransferase"/>
    <property type="match status" value="1"/>
</dbReference>
<dbReference type="Pfam" id="PF12627">
    <property type="entry name" value="PolyA_pol_RNAbd"/>
    <property type="match status" value="1"/>
</dbReference>
<evidence type="ECO:0000256" key="2">
    <source>
        <dbReference type="ARBA" id="ARBA00022679"/>
    </source>
</evidence>
<dbReference type="EC" id="2.7.7.72" evidence="13"/>
<dbReference type="SUPFAM" id="SSF81891">
    <property type="entry name" value="Poly A polymerase C-terminal region-like"/>
    <property type="match status" value="1"/>
</dbReference>
<evidence type="ECO:0000259" key="12">
    <source>
        <dbReference type="Pfam" id="PF12627"/>
    </source>
</evidence>
<evidence type="ECO:0000256" key="4">
    <source>
        <dbReference type="ARBA" id="ARBA00022695"/>
    </source>
</evidence>
<dbReference type="GO" id="GO:0046872">
    <property type="term" value="F:metal ion binding"/>
    <property type="evidence" value="ECO:0007669"/>
    <property type="project" value="UniProtKB-KW"/>
</dbReference>
<name>A0AAE9G4R0_9CAUD</name>
<sequence>MSEIYKVGGCVRDAVMGIEPHDIDYVVVGSTEQEMLDLGYDKVGSGFPVFIHPKTRDEYALARTEKKTGKGYLGFETYFGPEVSLSEDLLRRDFTMNAMAEKDGQIYDPHNGRGDIADGVVRHVNDKAFIEDPVRILRAARFAARYDFIVDPETIVLIHQIPLEEIESVPSERVVRELEKALDDGKGYQFLKILSEMHDFMIDMFFGCNFDSNFVHIDQVYRELGMEGVLCLLAEFGGDGALFLTKYKASSDTMFLYRLIIMRSQRHVFSPQEAFELIQKSDFYRRPEFLVKLEKYIAATTLNIVLIASQLATVKASDLSPELQGSQIRDELVKQRKKKFDEIVGL</sequence>
<dbReference type="GO" id="GO:0003723">
    <property type="term" value="F:RNA binding"/>
    <property type="evidence" value="ECO:0007669"/>
    <property type="project" value="UniProtKB-KW"/>
</dbReference>
<keyword evidence="5" id="KW-0479">Metal-binding</keyword>
<dbReference type="InterPro" id="IPR002646">
    <property type="entry name" value="PolA_pol_head_dom"/>
</dbReference>
<keyword evidence="14" id="KW-1185">Reference proteome</keyword>
<keyword evidence="9" id="KW-0460">Magnesium</keyword>
<evidence type="ECO:0000256" key="5">
    <source>
        <dbReference type="ARBA" id="ARBA00022723"/>
    </source>
</evidence>
<dbReference type="InterPro" id="IPR032828">
    <property type="entry name" value="PolyA_RNA-bd"/>
</dbReference>
<dbReference type="GO" id="GO:0008033">
    <property type="term" value="P:tRNA processing"/>
    <property type="evidence" value="ECO:0007669"/>
    <property type="project" value="UniProtKB-KW"/>
</dbReference>
<evidence type="ECO:0000256" key="7">
    <source>
        <dbReference type="ARBA" id="ARBA00022800"/>
    </source>
</evidence>
<dbReference type="GeneID" id="77941860"/>
<protein>
    <submittedName>
        <fullName evidence="13">Multifunctional CCA protein</fullName>
        <ecNumber evidence="13">2.7.7.72</ecNumber>
    </submittedName>
</protein>